<feature type="compositionally biased region" description="Polar residues" evidence="1">
    <location>
        <begin position="118"/>
        <end position="130"/>
    </location>
</feature>
<evidence type="ECO:0000313" key="2">
    <source>
        <dbReference type="EMBL" id="KJE19748.1"/>
    </source>
</evidence>
<dbReference type="PATRIC" id="fig|1502723.3.peg.6805"/>
<evidence type="ECO:0000313" key="3">
    <source>
        <dbReference type="Proteomes" id="UP000032545"/>
    </source>
</evidence>
<feature type="compositionally biased region" description="Low complexity" evidence="1">
    <location>
        <begin position="80"/>
        <end position="89"/>
    </location>
</feature>
<sequence length="263" mass="27515">ARLIAAEAECSRATVIEHQRALELELGMVTIVPQYRANGSQTSNRIYINHPDAPHVRDVTVADDLRSARRSRGDAQPAARGGSSSRTGGVQLPDGGGPAPGRGGSSSQTPRGSSSQTPGITQVNTQSTTHAARGEQAAVEDPIPDQNTAAAAALLAALPHPWRLGARTQRELVPSVAAALRAGWAADDLAVYLTANPGGVHSPVAVFRGRVADIPTPVQQAGPVSLPRSAWCGECDEPTRRHEAADGRWRPCPRCHPLSVVAS</sequence>
<feature type="compositionally biased region" description="Gly residues" evidence="1">
    <location>
        <begin position="94"/>
        <end position="104"/>
    </location>
</feature>
<evidence type="ECO:0000256" key="1">
    <source>
        <dbReference type="SAM" id="MobiDB-lite"/>
    </source>
</evidence>
<keyword evidence="3" id="KW-1185">Reference proteome</keyword>
<dbReference type="EMBL" id="JYFN01000087">
    <property type="protein sequence ID" value="KJE19748.1"/>
    <property type="molecule type" value="Genomic_DNA"/>
</dbReference>
<comment type="caution">
    <text evidence="2">The sequence shown here is derived from an EMBL/GenBank/DDBJ whole genome shotgun (WGS) entry which is preliminary data.</text>
</comment>
<gene>
    <name evidence="2" type="ORF">FF36_06003</name>
</gene>
<dbReference type="AlphaFoldDB" id="A0A0D8B655"/>
<accession>A0A0D8B655</accession>
<proteinExistence type="predicted"/>
<protein>
    <submittedName>
        <fullName evidence="2">Uncharacterized protein</fullName>
    </submittedName>
</protein>
<reference evidence="3" key="1">
    <citation type="submission" date="2015-02" db="EMBL/GenBank/DDBJ databases">
        <title>Draft Genome of Frankia sp. CpI1-S.</title>
        <authorList>
            <person name="Oshone R.T."/>
            <person name="Ngom M."/>
            <person name="Ghodhbane-Gtari F."/>
            <person name="Gtari M."/>
            <person name="Morris K."/>
            <person name="Thomas K."/>
            <person name="Sen A."/>
            <person name="Tisa L.S."/>
        </authorList>
    </citation>
    <scope>NUCLEOTIDE SEQUENCE [LARGE SCALE GENOMIC DNA]</scope>
    <source>
        <strain evidence="3">CpI1-S</strain>
    </source>
</reference>
<organism evidence="2 3">
    <name type="scientific">Frankia torreyi</name>
    <dbReference type="NCBI Taxonomy" id="1856"/>
    <lineage>
        <taxon>Bacteria</taxon>
        <taxon>Bacillati</taxon>
        <taxon>Actinomycetota</taxon>
        <taxon>Actinomycetes</taxon>
        <taxon>Frankiales</taxon>
        <taxon>Frankiaceae</taxon>
        <taxon>Frankia</taxon>
    </lineage>
</organism>
<dbReference type="Proteomes" id="UP000032545">
    <property type="component" value="Unassembled WGS sequence"/>
</dbReference>
<name>A0A0D8B655_9ACTN</name>
<reference evidence="2 3" key="2">
    <citation type="journal article" date="2016" name="Genome Announc.">
        <title>Permanent Draft Genome Sequences for Two Variants of Frankia sp. Strain CpI1, the First Frankia Strain Isolated from Root Nodules of Comptonia peregrina.</title>
        <authorList>
            <person name="Oshone R."/>
            <person name="Hurst S.G.IV."/>
            <person name="Abebe-Akele F."/>
            <person name="Simpson S."/>
            <person name="Morris K."/>
            <person name="Thomas W.K."/>
            <person name="Tisa L.S."/>
        </authorList>
    </citation>
    <scope>NUCLEOTIDE SEQUENCE [LARGE SCALE GENOMIC DNA]</scope>
    <source>
        <strain evidence="3">CpI1-S</strain>
    </source>
</reference>
<feature type="non-terminal residue" evidence="2">
    <location>
        <position position="1"/>
    </location>
</feature>
<feature type="compositionally biased region" description="Low complexity" evidence="1">
    <location>
        <begin position="105"/>
        <end position="117"/>
    </location>
</feature>
<feature type="region of interest" description="Disordered" evidence="1">
    <location>
        <begin position="66"/>
        <end position="138"/>
    </location>
</feature>